<evidence type="ECO:0000313" key="3">
    <source>
        <dbReference type="Proteomes" id="UP001434737"/>
    </source>
</evidence>
<evidence type="ECO:0000313" key="2">
    <source>
        <dbReference type="EMBL" id="XAM17205.1"/>
    </source>
</evidence>
<dbReference type="EMBL" id="CP145316">
    <property type="protein sequence ID" value="XAM17205.1"/>
    <property type="molecule type" value="Genomic_DNA"/>
</dbReference>
<protein>
    <submittedName>
        <fullName evidence="2">Uncharacterized protein</fullName>
    </submittedName>
</protein>
<dbReference type="RefSeq" id="WP_343352937.1">
    <property type="nucleotide sequence ID" value="NZ_CP145316.1"/>
</dbReference>
<dbReference type="Proteomes" id="UP001434737">
    <property type="component" value="Chromosome"/>
</dbReference>
<name>A0ABZ3F3C3_9HELI</name>
<reference evidence="2 3" key="1">
    <citation type="submission" date="2024-02" db="EMBL/GenBank/DDBJ databases">
        <title>Genome and pathogenicity analysis of Helicobacter mastomyrinus isolated from mice.</title>
        <authorList>
            <person name="Zhu L."/>
        </authorList>
    </citation>
    <scope>NUCLEOTIDE SEQUENCE [LARGE SCALE GENOMIC DNA]</scope>
    <source>
        <strain evidence="2 3">Hm-17</strain>
    </source>
</reference>
<sequence>MTRHFETHSPSLRGSGEATMKQSIYMQSNNEPNLSPASFYILQVWISTSCKCGVYIATAKA</sequence>
<keyword evidence="3" id="KW-1185">Reference proteome</keyword>
<organism evidence="2 3">
    <name type="scientific">Helicobacter mastomyrinus</name>
    <dbReference type="NCBI Taxonomy" id="287948"/>
    <lineage>
        <taxon>Bacteria</taxon>
        <taxon>Pseudomonadati</taxon>
        <taxon>Campylobacterota</taxon>
        <taxon>Epsilonproteobacteria</taxon>
        <taxon>Campylobacterales</taxon>
        <taxon>Helicobacteraceae</taxon>
        <taxon>Helicobacter</taxon>
    </lineage>
</organism>
<accession>A0ABZ3F3C3</accession>
<feature type="region of interest" description="Disordered" evidence="1">
    <location>
        <begin position="1"/>
        <end position="24"/>
    </location>
</feature>
<gene>
    <name evidence="2" type="ORF">V3I05_05800</name>
</gene>
<evidence type="ECO:0000256" key="1">
    <source>
        <dbReference type="SAM" id="MobiDB-lite"/>
    </source>
</evidence>
<proteinExistence type="predicted"/>